<dbReference type="InterPro" id="IPR036737">
    <property type="entry name" value="OmpA-like_sf"/>
</dbReference>
<gene>
    <name evidence="4" type="ORF">HYN49_12725</name>
</gene>
<evidence type="ECO:0000256" key="2">
    <source>
        <dbReference type="SAM" id="SignalP"/>
    </source>
</evidence>
<organism evidence="4 5">
    <name type="scientific">Flavobacterium pallidum</name>
    <dbReference type="NCBI Taxonomy" id="2172098"/>
    <lineage>
        <taxon>Bacteria</taxon>
        <taxon>Pseudomonadati</taxon>
        <taxon>Bacteroidota</taxon>
        <taxon>Flavobacteriia</taxon>
        <taxon>Flavobacteriales</taxon>
        <taxon>Flavobacteriaceae</taxon>
        <taxon>Flavobacterium</taxon>
    </lineage>
</organism>
<sequence length="297" mass="33695">MKALFLHLLMLLGTGTCFPQESFSVYFDSNQSALAKKEIISLNDWISNNKDSKIVAVNGYTDEDGSTGFNDTLAKKRVDYIAGILKDRINIREDFKTRSFGEKFQSSKIKAENRKVTIYYLLPKDLPRENEILGIKPEPVAEKPKVRKPIIFPTTMTLDNPNGTKTTIKLDTIFMQKVAVAKAGDKLQVENLNFRINTFIVIPESVPKMYELLLVMQSNRDLKIQIQGHLCCMPADKQDLSTQRAKAIYNFLTAYGIPKERLSYKGLGVTQPLFPIPEKNEAERAANRRVEIEIISN</sequence>
<dbReference type="InterPro" id="IPR006665">
    <property type="entry name" value="OmpA-like"/>
</dbReference>
<dbReference type="PANTHER" id="PTHR30329">
    <property type="entry name" value="STATOR ELEMENT OF FLAGELLAR MOTOR COMPLEX"/>
    <property type="match status" value="1"/>
</dbReference>
<dbReference type="CDD" id="cd07185">
    <property type="entry name" value="OmpA_C-like"/>
    <property type="match status" value="1"/>
</dbReference>
<evidence type="ECO:0000259" key="3">
    <source>
        <dbReference type="PROSITE" id="PS51123"/>
    </source>
</evidence>
<name>A0A2S1SJT9_9FLAO</name>
<proteinExistence type="predicted"/>
<evidence type="ECO:0000256" key="1">
    <source>
        <dbReference type="PROSITE-ProRule" id="PRU00473"/>
    </source>
</evidence>
<feature type="domain" description="OmpA-like" evidence="3">
    <location>
        <begin position="181"/>
        <end position="297"/>
    </location>
</feature>
<dbReference type="OrthoDB" id="9782229at2"/>
<keyword evidence="5" id="KW-1185">Reference proteome</keyword>
<feature type="chain" id="PRO_5015645803" evidence="2">
    <location>
        <begin position="20"/>
        <end position="297"/>
    </location>
</feature>
<keyword evidence="1" id="KW-0472">Membrane</keyword>
<dbReference type="Pfam" id="PF00691">
    <property type="entry name" value="OmpA"/>
    <property type="match status" value="2"/>
</dbReference>
<dbReference type="GO" id="GO:0016020">
    <property type="term" value="C:membrane"/>
    <property type="evidence" value="ECO:0007669"/>
    <property type="project" value="UniProtKB-UniRule"/>
</dbReference>
<feature type="signal peptide" evidence="2">
    <location>
        <begin position="1"/>
        <end position="19"/>
    </location>
</feature>
<dbReference type="PROSITE" id="PS51123">
    <property type="entry name" value="OMPA_2"/>
    <property type="match status" value="1"/>
</dbReference>
<protein>
    <submittedName>
        <fullName evidence="4">Cell envelope biogenesis protein OmpA</fullName>
    </submittedName>
</protein>
<keyword evidence="2" id="KW-0732">Signal</keyword>
<reference evidence="4 5" key="1">
    <citation type="submission" date="2018-05" db="EMBL/GenBank/DDBJ databases">
        <title>Genome sequencing of Flavobacterium sp. HYN0049.</title>
        <authorList>
            <person name="Yi H."/>
            <person name="Baek C."/>
        </authorList>
    </citation>
    <scope>NUCLEOTIDE SEQUENCE [LARGE SCALE GENOMIC DNA]</scope>
    <source>
        <strain evidence="4 5">HYN0049</strain>
    </source>
</reference>
<dbReference type="AlphaFoldDB" id="A0A2S1SJT9"/>
<evidence type="ECO:0000313" key="5">
    <source>
        <dbReference type="Proteomes" id="UP000244937"/>
    </source>
</evidence>
<dbReference type="PANTHER" id="PTHR30329:SF21">
    <property type="entry name" value="LIPOPROTEIN YIAD-RELATED"/>
    <property type="match status" value="1"/>
</dbReference>
<dbReference type="Proteomes" id="UP000244937">
    <property type="component" value="Chromosome"/>
</dbReference>
<dbReference type="RefSeq" id="WP_108904470.1">
    <property type="nucleotide sequence ID" value="NZ_CP029187.1"/>
</dbReference>
<dbReference type="Gene3D" id="3.30.1330.60">
    <property type="entry name" value="OmpA-like domain"/>
    <property type="match status" value="2"/>
</dbReference>
<dbReference type="InterPro" id="IPR050330">
    <property type="entry name" value="Bact_OuterMem_StrucFunc"/>
</dbReference>
<dbReference type="EMBL" id="CP029187">
    <property type="protein sequence ID" value="AWI26693.1"/>
    <property type="molecule type" value="Genomic_DNA"/>
</dbReference>
<evidence type="ECO:0000313" key="4">
    <source>
        <dbReference type="EMBL" id="AWI26693.1"/>
    </source>
</evidence>
<dbReference type="SUPFAM" id="SSF103088">
    <property type="entry name" value="OmpA-like"/>
    <property type="match status" value="2"/>
</dbReference>
<dbReference type="KEGG" id="fpal:HYN49_12725"/>
<accession>A0A2S1SJT9</accession>